<feature type="transmembrane region" description="Helical" evidence="9">
    <location>
        <begin position="96"/>
        <end position="118"/>
    </location>
</feature>
<dbReference type="Proteomes" id="UP001432027">
    <property type="component" value="Unassembled WGS sequence"/>
</dbReference>
<evidence type="ECO:0000256" key="1">
    <source>
        <dbReference type="ARBA" id="ARBA00004141"/>
    </source>
</evidence>
<evidence type="ECO:0000256" key="8">
    <source>
        <dbReference type="ARBA" id="ARBA00023224"/>
    </source>
</evidence>
<feature type="transmembrane region" description="Helical" evidence="9">
    <location>
        <begin position="58"/>
        <end position="84"/>
    </location>
</feature>
<dbReference type="PANTHER" id="PTHR24232:SF53">
    <property type="entry name" value="G-PROTEIN COUPLED RECEPTORS FAMILY 1 PROFILE DOMAIN-CONTAINING PROTEIN"/>
    <property type="match status" value="1"/>
</dbReference>
<keyword evidence="2 9" id="KW-0812">Transmembrane</keyword>
<evidence type="ECO:0000256" key="2">
    <source>
        <dbReference type="ARBA" id="ARBA00022692"/>
    </source>
</evidence>
<evidence type="ECO:0000256" key="3">
    <source>
        <dbReference type="ARBA" id="ARBA00022989"/>
    </source>
</evidence>
<dbReference type="SUPFAM" id="SSF81321">
    <property type="entry name" value="Family A G protein-coupled receptor-like"/>
    <property type="match status" value="1"/>
</dbReference>
<keyword evidence="4" id="KW-0297">G-protein coupled receptor</keyword>
<dbReference type="Pfam" id="PF00001">
    <property type="entry name" value="7tm_1"/>
    <property type="match status" value="1"/>
</dbReference>
<evidence type="ECO:0000256" key="6">
    <source>
        <dbReference type="ARBA" id="ARBA00023170"/>
    </source>
</evidence>
<organism evidence="11 12">
    <name type="scientific">Pristionchus entomophagus</name>
    <dbReference type="NCBI Taxonomy" id="358040"/>
    <lineage>
        <taxon>Eukaryota</taxon>
        <taxon>Metazoa</taxon>
        <taxon>Ecdysozoa</taxon>
        <taxon>Nematoda</taxon>
        <taxon>Chromadorea</taxon>
        <taxon>Rhabditida</taxon>
        <taxon>Rhabditina</taxon>
        <taxon>Diplogasteromorpha</taxon>
        <taxon>Diplogasteroidea</taxon>
        <taxon>Neodiplogasteridae</taxon>
        <taxon>Pristionchus</taxon>
    </lineage>
</organism>
<evidence type="ECO:0000256" key="7">
    <source>
        <dbReference type="ARBA" id="ARBA00023180"/>
    </source>
</evidence>
<evidence type="ECO:0000313" key="11">
    <source>
        <dbReference type="EMBL" id="GMS93875.1"/>
    </source>
</evidence>
<dbReference type="AlphaFoldDB" id="A0AAV5THR2"/>
<evidence type="ECO:0000256" key="9">
    <source>
        <dbReference type="SAM" id="Phobius"/>
    </source>
</evidence>
<proteinExistence type="predicted"/>
<dbReference type="InterPro" id="IPR017452">
    <property type="entry name" value="GPCR_Rhodpsn_7TM"/>
</dbReference>
<protein>
    <recommendedName>
        <fullName evidence="10">G-protein coupled receptors family 1 profile domain-containing protein</fullName>
    </recommendedName>
</protein>
<evidence type="ECO:0000313" key="12">
    <source>
        <dbReference type="Proteomes" id="UP001432027"/>
    </source>
</evidence>
<comment type="caution">
    <text evidence="11">The sequence shown here is derived from an EMBL/GenBank/DDBJ whole genome shotgun (WGS) entry which is preliminary data.</text>
</comment>
<dbReference type="EMBL" id="BTSX01000004">
    <property type="protein sequence ID" value="GMS93875.1"/>
    <property type="molecule type" value="Genomic_DNA"/>
</dbReference>
<dbReference type="GO" id="GO:0005886">
    <property type="term" value="C:plasma membrane"/>
    <property type="evidence" value="ECO:0007669"/>
    <property type="project" value="TreeGrafter"/>
</dbReference>
<keyword evidence="12" id="KW-1185">Reference proteome</keyword>
<dbReference type="GO" id="GO:0004930">
    <property type="term" value="F:G protein-coupled receptor activity"/>
    <property type="evidence" value="ECO:0007669"/>
    <property type="project" value="UniProtKB-KW"/>
</dbReference>
<evidence type="ECO:0000259" key="10">
    <source>
        <dbReference type="PROSITE" id="PS50262"/>
    </source>
</evidence>
<dbReference type="GO" id="GO:0007200">
    <property type="term" value="P:phospholipase C-activating G protein-coupled receptor signaling pathway"/>
    <property type="evidence" value="ECO:0007669"/>
    <property type="project" value="TreeGrafter"/>
</dbReference>
<reference evidence="11" key="1">
    <citation type="submission" date="2023-10" db="EMBL/GenBank/DDBJ databases">
        <title>Genome assembly of Pristionchus species.</title>
        <authorList>
            <person name="Yoshida K."/>
            <person name="Sommer R.J."/>
        </authorList>
    </citation>
    <scope>NUCLEOTIDE SEQUENCE</scope>
    <source>
        <strain evidence="11">RS0144</strain>
    </source>
</reference>
<accession>A0AAV5THR2</accession>
<feature type="transmembrane region" description="Helical" evidence="9">
    <location>
        <begin position="19"/>
        <end position="37"/>
    </location>
</feature>
<feature type="transmembrane region" description="Helical" evidence="9">
    <location>
        <begin position="138"/>
        <end position="158"/>
    </location>
</feature>
<dbReference type="FunFam" id="1.20.1070.10:FF:000924">
    <property type="entry name" value="Uncharacterized protein"/>
    <property type="match status" value="1"/>
</dbReference>
<keyword evidence="7" id="KW-0325">Glycoprotein</keyword>
<comment type="subcellular location">
    <subcellularLocation>
        <location evidence="1">Membrane</location>
        <topology evidence="1">Multi-pass membrane protein</topology>
    </subcellularLocation>
</comment>
<evidence type="ECO:0000256" key="4">
    <source>
        <dbReference type="ARBA" id="ARBA00023040"/>
    </source>
</evidence>
<sequence length="180" mass="20911">SRDDAQEYELPLAYQIERAMYGVAIAVGFIASVYTIRKFRRCCMTNLDVAARLISYKISLSVADALILFVYAPTQVVWISTFWWYGGDFLCRFYKFIVTFAFYLTVNMQVLIAFDRLITMAHITEPHAKGTTDYNTRLCLFLSWIIAFISSIPQLFIFKLVYVYEDAPQCTSIWSVNRTF</sequence>
<keyword evidence="5 9" id="KW-0472">Membrane</keyword>
<feature type="non-terminal residue" evidence="11">
    <location>
        <position position="1"/>
    </location>
</feature>
<keyword evidence="8" id="KW-0807">Transducer</keyword>
<dbReference type="PROSITE" id="PS50262">
    <property type="entry name" value="G_PROTEIN_RECEP_F1_2"/>
    <property type="match status" value="1"/>
</dbReference>
<feature type="domain" description="G-protein coupled receptors family 1 profile" evidence="10">
    <location>
        <begin position="28"/>
        <end position="180"/>
    </location>
</feature>
<dbReference type="Gene3D" id="1.20.1070.10">
    <property type="entry name" value="Rhodopsin 7-helix transmembrane proteins"/>
    <property type="match status" value="1"/>
</dbReference>
<keyword evidence="6" id="KW-0675">Receptor</keyword>
<gene>
    <name evidence="11" type="ORF">PENTCL1PPCAC_16050</name>
</gene>
<evidence type="ECO:0000256" key="5">
    <source>
        <dbReference type="ARBA" id="ARBA00023136"/>
    </source>
</evidence>
<dbReference type="InterPro" id="IPR000276">
    <property type="entry name" value="GPCR_Rhodpsn"/>
</dbReference>
<keyword evidence="3 9" id="KW-1133">Transmembrane helix</keyword>
<name>A0AAV5THR2_9BILA</name>
<dbReference type="GO" id="GO:0035025">
    <property type="term" value="P:positive regulation of Rho protein signal transduction"/>
    <property type="evidence" value="ECO:0007669"/>
    <property type="project" value="TreeGrafter"/>
</dbReference>
<dbReference type="PANTHER" id="PTHR24232">
    <property type="entry name" value="G-PROTEIN COUPLED RECEPTOR"/>
    <property type="match status" value="1"/>
</dbReference>
<feature type="non-terminal residue" evidence="11">
    <location>
        <position position="180"/>
    </location>
</feature>